<dbReference type="EC" id="2.7.7.65" evidence="1"/>
<name>A0A2W5QVN0_ANCNO</name>
<comment type="catalytic activity">
    <reaction evidence="2">
        <text>2 GTP = 3',3'-c-di-GMP + 2 diphosphate</text>
        <dbReference type="Rhea" id="RHEA:24898"/>
        <dbReference type="ChEBI" id="CHEBI:33019"/>
        <dbReference type="ChEBI" id="CHEBI:37565"/>
        <dbReference type="ChEBI" id="CHEBI:58805"/>
        <dbReference type="EC" id="2.7.7.65"/>
    </reaction>
</comment>
<dbReference type="InterPro" id="IPR000014">
    <property type="entry name" value="PAS"/>
</dbReference>
<dbReference type="PANTHER" id="PTHR45138:SF9">
    <property type="entry name" value="DIGUANYLATE CYCLASE DGCM-RELATED"/>
    <property type="match status" value="1"/>
</dbReference>
<feature type="domain" description="PAS" evidence="3">
    <location>
        <begin position="115"/>
        <end position="157"/>
    </location>
</feature>
<feature type="domain" description="GGDEF" evidence="4">
    <location>
        <begin position="272"/>
        <end position="403"/>
    </location>
</feature>
<dbReference type="PROSITE" id="PS50887">
    <property type="entry name" value="GGDEF"/>
    <property type="match status" value="1"/>
</dbReference>
<dbReference type="SMART" id="SM00091">
    <property type="entry name" value="PAS"/>
    <property type="match status" value="1"/>
</dbReference>
<dbReference type="InterPro" id="IPR050469">
    <property type="entry name" value="Diguanylate_Cyclase"/>
</dbReference>
<dbReference type="SUPFAM" id="SSF55073">
    <property type="entry name" value="Nucleotide cyclase"/>
    <property type="match status" value="1"/>
</dbReference>
<dbReference type="Proteomes" id="UP000248887">
    <property type="component" value="Unassembled WGS sequence"/>
</dbReference>
<dbReference type="GO" id="GO:0005886">
    <property type="term" value="C:plasma membrane"/>
    <property type="evidence" value="ECO:0007669"/>
    <property type="project" value="TreeGrafter"/>
</dbReference>
<dbReference type="Pfam" id="PF00990">
    <property type="entry name" value="GGDEF"/>
    <property type="match status" value="1"/>
</dbReference>
<dbReference type="AlphaFoldDB" id="A0A2W5QVN0"/>
<evidence type="ECO:0000259" key="3">
    <source>
        <dbReference type="PROSITE" id="PS50112"/>
    </source>
</evidence>
<dbReference type="InterPro" id="IPR000160">
    <property type="entry name" value="GGDEF_dom"/>
</dbReference>
<dbReference type="NCBIfam" id="TIGR00229">
    <property type="entry name" value="sensory_box"/>
    <property type="match status" value="1"/>
</dbReference>
<dbReference type="CDD" id="cd01949">
    <property type="entry name" value="GGDEF"/>
    <property type="match status" value="1"/>
</dbReference>
<dbReference type="PANTHER" id="PTHR45138">
    <property type="entry name" value="REGULATORY COMPONENTS OF SENSORY TRANSDUCTION SYSTEM"/>
    <property type="match status" value="1"/>
</dbReference>
<evidence type="ECO:0000313" key="6">
    <source>
        <dbReference type="Proteomes" id="UP000248887"/>
    </source>
</evidence>
<evidence type="ECO:0000259" key="4">
    <source>
        <dbReference type="PROSITE" id="PS50887"/>
    </source>
</evidence>
<dbReference type="EMBL" id="QFQD01000052">
    <property type="protein sequence ID" value="PZQ81106.1"/>
    <property type="molecule type" value="Genomic_DNA"/>
</dbReference>
<comment type="caution">
    <text evidence="5">The sequence shown here is derived from an EMBL/GenBank/DDBJ whole genome shotgun (WGS) entry which is preliminary data.</text>
</comment>
<protein>
    <recommendedName>
        <fullName evidence="1">diguanylate cyclase</fullName>
        <ecNumber evidence="1">2.7.7.65</ecNumber>
    </recommendedName>
</protein>
<dbReference type="InterPro" id="IPR043128">
    <property type="entry name" value="Rev_trsase/Diguanyl_cyclase"/>
</dbReference>
<dbReference type="Gene3D" id="3.30.70.270">
    <property type="match status" value="1"/>
</dbReference>
<organism evidence="5 6">
    <name type="scientific">Ancylobacter novellus</name>
    <name type="common">Thiobacillus novellus</name>
    <dbReference type="NCBI Taxonomy" id="921"/>
    <lineage>
        <taxon>Bacteria</taxon>
        <taxon>Pseudomonadati</taxon>
        <taxon>Pseudomonadota</taxon>
        <taxon>Alphaproteobacteria</taxon>
        <taxon>Hyphomicrobiales</taxon>
        <taxon>Xanthobacteraceae</taxon>
        <taxon>Ancylobacter</taxon>
    </lineage>
</organism>
<dbReference type="FunFam" id="3.30.70.270:FF:000001">
    <property type="entry name" value="Diguanylate cyclase domain protein"/>
    <property type="match status" value="1"/>
</dbReference>
<dbReference type="PROSITE" id="PS50112">
    <property type="entry name" value="PAS"/>
    <property type="match status" value="1"/>
</dbReference>
<evidence type="ECO:0000256" key="2">
    <source>
        <dbReference type="ARBA" id="ARBA00034247"/>
    </source>
</evidence>
<dbReference type="SUPFAM" id="SSF55785">
    <property type="entry name" value="PYP-like sensor domain (PAS domain)"/>
    <property type="match status" value="1"/>
</dbReference>
<dbReference type="GO" id="GO:0052621">
    <property type="term" value="F:diguanylate cyclase activity"/>
    <property type="evidence" value="ECO:0007669"/>
    <property type="project" value="UniProtKB-EC"/>
</dbReference>
<proteinExistence type="predicted"/>
<accession>A0A2W5QVN0</accession>
<dbReference type="GO" id="GO:1902201">
    <property type="term" value="P:negative regulation of bacterial-type flagellum-dependent cell motility"/>
    <property type="evidence" value="ECO:0007669"/>
    <property type="project" value="TreeGrafter"/>
</dbReference>
<reference evidence="5 6" key="1">
    <citation type="submission" date="2017-08" db="EMBL/GenBank/DDBJ databases">
        <title>Infants hospitalized years apart are colonized by the same room-sourced microbial strains.</title>
        <authorList>
            <person name="Brooks B."/>
            <person name="Olm M.R."/>
            <person name="Firek B.A."/>
            <person name="Baker R."/>
            <person name="Thomas B.C."/>
            <person name="Morowitz M.J."/>
            <person name="Banfield J.F."/>
        </authorList>
    </citation>
    <scope>NUCLEOTIDE SEQUENCE [LARGE SCALE GENOMIC DNA]</scope>
    <source>
        <strain evidence="5">S2_005_001_R2_27</strain>
    </source>
</reference>
<dbReference type="Pfam" id="PF08448">
    <property type="entry name" value="PAS_4"/>
    <property type="match status" value="1"/>
</dbReference>
<dbReference type="NCBIfam" id="TIGR00254">
    <property type="entry name" value="GGDEF"/>
    <property type="match status" value="1"/>
</dbReference>
<dbReference type="SMART" id="SM00267">
    <property type="entry name" value="GGDEF"/>
    <property type="match status" value="1"/>
</dbReference>
<sequence>MPDTKSPAWMEWLLAPDLTTIVTMNGAARRLFAGIAPLALPVPLELMIGPEAAALFVAALGAPEGTCTTVEARIGGQPHRLAVEVSAMDAPEGHWLVTVQDRVTEREAGNAISSVFEDLQSFLEWLPVGIEIYDESGRGVFANSHGARLFGWGRDELTDLDLWWPHAYPDPEYRALAMAAWERAFAVSRREGVAVPLADWKVTCKDGSHRFVHFLFRSIADHQVVVYWDVSEERQKQAELRRAADTDELTGLSNRRRFFADAEAAFAQAGDGPASVLMIDVDHFKVINDRHGHAVGDAVLREFAERCRKALGEGILARLGGEEFVALLPGYDGARALQCAWDVHARTTAEPLAIPGGQLVLTCSIGVATASAPFDIDALLARADQALYAAKQGGRNRVHADAGRAVR</sequence>
<dbReference type="InterPro" id="IPR013656">
    <property type="entry name" value="PAS_4"/>
</dbReference>
<dbReference type="Gene3D" id="3.30.450.20">
    <property type="entry name" value="PAS domain"/>
    <property type="match status" value="1"/>
</dbReference>
<dbReference type="GO" id="GO:0043709">
    <property type="term" value="P:cell adhesion involved in single-species biofilm formation"/>
    <property type="evidence" value="ECO:0007669"/>
    <property type="project" value="TreeGrafter"/>
</dbReference>
<dbReference type="InterPro" id="IPR029787">
    <property type="entry name" value="Nucleotide_cyclase"/>
</dbReference>
<evidence type="ECO:0000256" key="1">
    <source>
        <dbReference type="ARBA" id="ARBA00012528"/>
    </source>
</evidence>
<dbReference type="InterPro" id="IPR035965">
    <property type="entry name" value="PAS-like_dom_sf"/>
</dbReference>
<gene>
    <name evidence="5" type="ORF">DI549_15145</name>
</gene>
<evidence type="ECO:0000313" key="5">
    <source>
        <dbReference type="EMBL" id="PZQ81106.1"/>
    </source>
</evidence>